<feature type="domain" description="Gnk2-homologous" evidence="16">
    <location>
        <begin position="163"/>
        <end position="266"/>
    </location>
</feature>
<evidence type="ECO:0000256" key="8">
    <source>
        <dbReference type="ARBA" id="ARBA00022777"/>
    </source>
</evidence>
<evidence type="ECO:0000256" key="9">
    <source>
        <dbReference type="ARBA" id="ARBA00022840"/>
    </source>
</evidence>
<dbReference type="EMBL" id="RWGY01000029">
    <property type="protein sequence ID" value="TVU19978.1"/>
    <property type="molecule type" value="Genomic_DNA"/>
</dbReference>
<evidence type="ECO:0008006" key="19">
    <source>
        <dbReference type="Google" id="ProtNLM"/>
    </source>
</evidence>
<sequence length="687" mass="75454">MMSSRHRPGRAPAATAAIEALFDRDPLLLPSSAAARPSPTWRQGQQRQPDLLCGGICDDVHPKRFIALGHFGVLHGWVSPSNTMVLVVLWQPRTIDDRFRFAESGHQHHLRTGATPQEYQDESHPLIVSVMAIQQQLHQVMTKPKIKNWPDGARSAPHPTSDHPFFTDCPTNTNYTRGSAFQANLDALLSSLPAAAAASSGFAENVTGAAPDQAYGLAQCRADVNASACRACLDASVKDITSQCPGQKSAMLGYDDCLLRHSNASFIGAVDTSVVMEYWWNPKNTTQQVEYTWAFGALMANLTEMAHASPRMFAASLVALTPPDIIYGMAQCTRDLSAEDCKRCLSSAIEHIPTSRIDIKLGGRVLTRSCSVRFDEYLFYNVTATEAAMSPVPSPGGRPINGSDHFVPGSTGSKRPVRTVLLVSIPAAASLLVFLIVALYLRKRTRKPQRHAQMASVKGHGADEEMRSSQLLLYDLSTLSAATHNFSEESKLGEGGFGPVYKGVLRDGQEIAVKRLSTTSQQGLVEMKNEVALVAKLQHRNLVRLLGCCIEKHEKLLVYEFLSNKSLDKILYAKCCNGELTPIIHGGYEQVWRHWSQGNVSTLLHGSPPDEHWKQEMLRCIHIGLLCVQDNPQLRPRMAVVVLMLNSHSMTLDVPTEPVFTIPGERPWVAAPEPSTNEASISHLEPR</sequence>
<dbReference type="InterPro" id="IPR000719">
    <property type="entry name" value="Prot_kinase_dom"/>
</dbReference>
<dbReference type="FunFam" id="3.30.430.20:FF:000010">
    <property type="entry name" value="Cysteine-rich receptor-like protein kinase 10"/>
    <property type="match status" value="1"/>
</dbReference>
<accession>A0A5J9U9M0</accession>
<evidence type="ECO:0000313" key="17">
    <source>
        <dbReference type="EMBL" id="TVU19978.1"/>
    </source>
</evidence>
<evidence type="ECO:0000256" key="7">
    <source>
        <dbReference type="ARBA" id="ARBA00022741"/>
    </source>
</evidence>
<dbReference type="Gene3D" id="3.30.200.20">
    <property type="entry name" value="Phosphorylase Kinase, domain 1"/>
    <property type="match status" value="1"/>
</dbReference>
<keyword evidence="2" id="KW-0723">Serine/threonine-protein kinase</keyword>
<evidence type="ECO:0000256" key="3">
    <source>
        <dbReference type="ARBA" id="ARBA00022679"/>
    </source>
</evidence>
<evidence type="ECO:0000259" key="15">
    <source>
        <dbReference type="PROSITE" id="PS50011"/>
    </source>
</evidence>
<dbReference type="GO" id="GO:0005886">
    <property type="term" value="C:plasma membrane"/>
    <property type="evidence" value="ECO:0007669"/>
    <property type="project" value="TreeGrafter"/>
</dbReference>
<keyword evidence="8" id="KW-0418">Kinase</keyword>
<dbReference type="PANTHER" id="PTHR27002:SF1050">
    <property type="entry name" value="CYSTEINE-RICH RECEPTOR-LIKE PROTEIN KINASE 5"/>
    <property type="match status" value="1"/>
</dbReference>
<comment type="subcellular location">
    <subcellularLocation>
        <location evidence="1">Membrane</location>
        <topology evidence="1">Single-pass membrane protein</topology>
    </subcellularLocation>
</comment>
<feature type="transmembrane region" description="Helical" evidence="14">
    <location>
        <begin position="420"/>
        <end position="441"/>
    </location>
</feature>
<comment type="caution">
    <text evidence="17">The sequence shown here is derived from an EMBL/GenBank/DDBJ whole genome shotgun (WGS) entry which is preliminary data.</text>
</comment>
<keyword evidence="18" id="KW-1185">Reference proteome</keyword>
<feature type="domain" description="Gnk2-homologous" evidence="16">
    <location>
        <begin position="273"/>
        <end position="379"/>
    </location>
</feature>
<dbReference type="PANTHER" id="PTHR27002">
    <property type="entry name" value="RECEPTOR-LIKE SERINE/THREONINE-PROTEIN KINASE SD1-8"/>
    <property type="match status" value="1"/>
</dbReference>
<dbReference type="GO" id="GO:0005524">
    <property type="term" value="F:ATP binding"/>
    <property type="evidence" value="ECO:0007669"/>
    <property type="project" value="UniProtKB-KW"/>
</dbReference>
<dbReference type="Gramene" id="TVU19978">
    <property type="protein sequence ID" value="TVU19978"/>
    <property type="gene ID" value="EJB05_36163"/>
</dbReference>
<dbReference type="SUPFAM" id="SSF56112">
    <property type="entry name" value="Protein kinase-like (PK-like)"/>
    <property type="match status" value="1"/>
</dbReference>
<keyword evidence="9" id="KW-0067">ATP-binding</keyword>
<dbReference type="Gene3D" id="3.30.430.20">
    <property type="entry name" value="Gnk2 domain, C-X8-C-X2-C motif"/>
    <property type="match status" value="2"/>
</dbReference>
<evidence type="ECO:0000256" key="12">
    <source>
        <dbReference type="ARBA" id="ARBA00023180"/>
    </source>
</evidence>
<reference evidence="17 18" key="1">
    <citation type="journal article" date="2019" name="Sci. Rep.">
        <title>A high-quality genome of Eragrostis curvula grass provides insights into Poaceae evolution and supports new strategies to enhance forage quality.</title>
        <authorList>
            <person name="Carballo J."/>
            <person name="Santos B.A.C.M."/>
            <person name="Zappacosta D."/>
            <person name="Garbus I."/>
            <person name="Selva J.P."/>
            <person name="Gallo C.A."/>
            <person name="Diaz A."/>
            <person name="Albertini E."/>
            <person name="Caccamo M."/>
            <person name="Echenique V."/>
        </authorList>
    </citation>
    <scope>NUCLEOTIDE SEQUENCE [LARGE SCALE GENOMIC DNA]</scope>
    <source>
        <strain evidence="18">cv. Victoria</strain>
        <tissue evidence="17">Leaf</tissue>
    </source>
</reference>
<gene>
    <name evidence="17" type="ORF">EJB05_36163</name>
</gene>
<dbReference type="FunFam" id="3.30.200.20:FF:000142">
    <property type="entry name" value="Cysteine-rich receptor-like protein kinase 10"/>
    <property type="match status" value="1"/>
</dbReference>
<evidence type="ECO:0000256" key="6">
    <source>
        <dbReference type="ARBA" id="ARBA00022737"/>
    </source>
</evidence>
<evidence type="ECO:0000313" key="18">
    <source>
        <dbReference type="Proteomes" id="UP000324897"/>
    </source>
</evidence>
<keyword evidence="5" id="KW-0732">Signal</keyword>
<evidence type="ECO:0000256" key="4">
    <source>
        <dbReference type="ARBA" id="ARBA00022692"/>
    </source>
</evidence>
<proteinExistence type="predicted"/>
<evidence type="ECO:0000256" key="11">
    <source>
        <dbReference type="ARBA" id="ARBA00023136"/>
    </source>
</evidence>
<keyword evidence="7" id="KW-0547">Nucleotide-binding</keyword>
<dbReference type="Proteomes" id="UP000324897">
    <property type="component" value="Chromosome 7"/>
</dbReference>
<evidence type="ECO:0000256" key="13">
    <source>
        <dbReference type="SAM" id="MobiDB-lite"/>
    </source>
</evidence>
<evidence type="ECO:0000256" key="14">
    <source>
        <dbReference type="SAM" id="Phobius"/>
    </source>
</evidence>
<dbReference type="Pfam" id="PF07714">
    <property type="entry name" value="PK_Tyr_Ser-Thr"/>
    <property type="match status" value="1"/>
</dbReference>
<dbReference type="GO" id="GO:0004674">
    <property type="term" value="F:protein serine/threonine kinase activity"/>
    <property type="evidence" value="ECO:0007669"/>
    <property type="project" value="UniProtKB-KW"/>
</dbReference>
<evidence type="ECO:0000256" key="10">
    <source>
        <dbReference type="ARBA" id="ARBA00022989"/>
    </source>
</evidence>
<dbReference type="PROSITE" id="PS51473">
    <property type="entry name" value="GNK2"/>
    <property type="match status" value="2"/>
</dbReference>
<dbReference type="InterPro" id="IPR002902">
    <property type="entry name" value="GNK2"/>
</dbReference>
<evidence type="ECO:0000256" key="1">
    <source>
        <dbReference type="ARBA" id="ARBA00004167"/>
    </source>
</evidence>
<dbReference type="AlphaFoldDB" id="A0A5J9U9M0"/>
<feature type="region of interest" description="Disordered" evidence="13">
    <location>
        <begin position="665"/>
        <end position="687"/>
    </location>
</feature>
<keyword evidence="4 14" id="KW-0812">Transmembrane</keyword>
<name>A0A5J9U9M0_9POAL</name>
<dbReference type="InterPro" id="IPR011009">
    <property type="entry name" value="Kinase-like_dom_sf"/>
</dbReference>
<protein>
    <recommendedName>
        <fullName evidence="19">Gnk2-homologous domain-containing protein</fullName>
    </recommendedName>
</protein>
<evidence type="ECO:0000259" key="16">
    <source>
        <dbReference type="PROSITE" id="PS51473"/>
    </source>
</evidence>
<dbReference type="Gene3D" id="1.10.510.10">
    <property type="entry name" value="Transferase(Phosphotransferase) domain 1"/>
    <property type="match status" value="1"/>
</dbReference>
<keyword evidence="12" id="KW-0325">Glycoprotein</keyword>
<keyword evidence="10 14" id="KW-1133">Transmembrane helix</keyword>
<evidence type="ECO:0000256" key="5">
    <source>
        <dbReference type="ARBA" id="ARBA00022729"/>
    </source>
</evidence>
<evidence type="ECO:0000256" key="2">
    <source>
        <dbReference type="ARBA" id="ARBA00022527"/>
    </source>
</evidence>
<dbReference type="CDD" id="cd23509">
    <property type="entry name" value="Gnk2-like"/>
    <property type="match status" value="2"/>
</dbReference>
<dbReference type="OrthoDB" id="687086at2759"/>
<feature type="domain" description="Protein kinase" evidence="15">
    <location>
        <begin position="486"/>
        <end position="687"/>
    </location>
</feature>
<keyword evidence="6" id="KW-0677">Repeat</keyword>
<keyword evidence="11 14" id="KW-0472">Membrane</keyword>
<dbReference type="InterPro" id="IPR001245">
    <property type="entry name" value="Ser-Thr/Tyr_kinase_cat_dom"/>
</dbReference>
<dbReference type="PROSITE" id="PS50011">
    <property type="entry name" value="PROTEIN_KINASE_DOM"/>
    <property type="match status" value="1"/>
</dbReference>
<keyword evidence="3" id="KW-0808">Transferase</keyword>
<organism evidence="17 18">
    <name type="scientific">Eragrostis curvula</name>
    <name type="common">weeping love grass</name>
    <dbReference type="NCBI Taxonomy" id="38414"/>
    <lineage>
        <taxon>Eukaryota</taxon>
        <taxon>Viridiplantae</taxon>
        <taxon>Streptophyta</taxon>
        <taxon>Embryophyta</taxon>
        <taxon>Tracheophyta</taxon>
        <taxon>Spermatophyta</taxon>
        <taxon>Magnoliopsida</taxon>
        <taxon>Liliopsida</taxon>
        <taxon>Poales</taxon>
        <taxon>Poaceae</taxon>
        <taxon>PACMAD clade</taxon>
        <taxon>Chloridoideae</taxon>
        <taxon>Eragrostideae</taxon>
        <taxon>Eragrostidinae</taxon>
        <taxon>Eragrostis</taxon>
    </lineage>
</organism>
<dbReference type="Pfam" id="PF01657">
    <property type="entry name" value="Stress-antifung"/>
    <property type="match status" value="2"/>
</dbReference>
<dbReference type="InterPro" id="IPR038408">
    <property type="entry name" value="GNK2_sf"/>
</dbReference>